<dbReference type="RefSeq" id="WP_346785937.1">
    <property type="nucleotide sequence ID" value="NZ_JBDLBR010000005.1"/>
</dbReference>
<dbReference type="Gene3D" id="3.40.190.290">
    <property type="match status" value="1"/>
</dbReference>
<evidence type="ECO:0000256" key="1">
    <source>
        <dbReference type="ARBA" id="ARBA00009437"/>
    </source>
</evidence>
<proteinExistence type="inferred from homology"/>
<dbReference type="PANTHER" id="PTHR30537:SF35">
    <property type="entry name" value="TRANSCRIPTIONAL REGULATORY PROTEIN"/>
    <property type="match status" value="1"/>
</dbReference>
<dbReference type="CDD" id="cd08422">
    <property type="entry name" value="PBP2_CrgA_like"/>
    <property type="match status" value="1"/>
</dbReference>
<evidence type="ECO:0000313" key="6">
    <source>
        <dbReference type="EMBL" id="MEN7538489.1"/>
    </source>
</evidence>
<keyword evidence="3" id="KW-0238">DNA-binding</keyword>
<gene>
    <name evidence="6" type="ORF">ABDJ38_15010</name>
</gene>
<dbReference type="InterPro" id="IPR005119">
    <property type="entry name" value="LysR_subst-bd"/>
</dbReference>
<dbReference type="PANTHER" id="PTHR30537">
    <property type="entry name" value="HTH-TYPE TRANSCRIPTIONAL REGULATOR"/>
    <property type="match status" value="1"/>
</dbReference>
<evidence type="ECO:0000256" key="3">
    <source>
        <dbReference type="ARBA" id="ARBA00023125"/>
    </source>
</evidence>
<comment type="similarity">
    <text evidence="1">Belongs to the LysR transcriptional regulatory family.</text>
</comment>
<evidence type="ECO:0000256" key="4">
    <source>
        <dbReference type="ARBA" id="ARBA00023163"/>
    </source>
</evidence>
<dbReference type="InterPro" id="IPR058163">
    <property type="entry name" value="LysR-type_TF_proteobact-type"/>
</dbReference>
<dbReference type="PROSITE" id="PS50931">
    <property type="entry name" value="HTH_LYSR"/>
    <property type="match status" value="1"/>
</dbReference>
<accession>A0ABV0D034</accession>
<evidence type="ECO:0000259" key="5">
    <source>
        <dbReference type="PROSITE" id="PS50931"/>
    </source>
</evidence>
<sequence length="331" mass="37002">MGKGLQYPNFPASCWKTRIIRICCGWRGPRLSTLLNIRAFLATAEVGSLSGAARRLNVSPSVITKRVARLEDEMQVTLFNRTTRKVELTEVGRIYVERYREILRQLDSAVVNARQAVNAVEGSLRIKCPTTLAASHLGRLMTEFLSLHPELRIELILLDRSVNPIEEGFDIAFGALPISYPNVHDVDIAEYHLMLCSTQSYLASHPPITRPADLVRHDCLTMRALGSTWTFNGPNGPMAVNVDSRFAVNDSDLLRHAVARGFGITMVGEYLVREDLASGRLVHVLPDYPTTPLWLKAMVPAARMNMVSVKALLAFVREHLEPVFEKSNEAR</sequence>
<dbReference type="EMBL" id="JBDLBR010000005">
    <property type="protein sequence ID" value="MEN7538489.1"/>
    <property type="molecule type" value="Genomic_DNA"/>
</dbReference>
<keyword evidence="7" id="KW-1185">Reference proteome</keyword>
<keyword evidence="2" id="KW-0805">Transcription regulation</keyword>
<feature type="domain" description="HTH lysR-type" evidence="5">
    <location>
        <begin position="37"/>
        <end position="89"/>
    </location>
</feature>
<dbReference type="Proteomes" id="UP001484535">
    <property type="component" value="Unassembled WGS sequence"/>
</dbReference>
<keyword evidence="4" id="KW-0804">Transcription</keyword>
<dbReference type="SUPFAM" id="SSF46785">
    <property type="entry name" value="Winged helix' DNA-binding domain"/>
    <property type="match status" value="1"/>
</dbReference>
<dbReference type="Gene3D" id="1.10.10.10">
    <property type="entry name" value="Winged helix-like DNA-binding domain superfamily/Winged helix DNA-binding domain"/>
    <property type="match status" value="1"/>
</dbReference>
<dbReference type="InterPro" id="IPR036390">
    <property type="entry name" value="WH_DNA-bd_sf"/>
</dbReference>
<protein>
    <submittedName>
        <fullName evidence="6">LysR family transcriptional regulator</fullName>
    </submittedName>
</protein>
<dbReference type="InterPro" id="IPR000847">
    <property type="entry name" value="LysR_HTH_N"/>
</dbReference>
<comment type="caution">
    <text evidence="6">The sequence shown here is derived from an EMBL/GenBank/DDBJ whole genome shotgun (WGS) entry which is preliminary data.</text>
</comment>
<evidence type="ECO:0000313" key="7">
    <source>
        <dbReference type="Proteomes" id="UP001484535"/>
    </source>
</evidence>
<dbReference type="Pfam" id="PF00126">
    <property type="entry name" value="HTH_1"/>
    <property type="match status" value="1"/>
</dbReference>
<organism evidence="6 7">
    <name type="scientific">Aurantiacibacter flavus</name>
    <dbReference type="NCBI Taxonomy" id="3145232"/>
    <lineage>
        <taxon>Bacteria</taxon>
        <taxon>Pseudomonadati</taxon>
        <taxon>Pseudomonadota</taxon>
        <taxon>Alphaproteobacteria</taxon>
        <taxon>Sphingomonadales</taxon>
        <taxon>Erythrobacteraceae</taxon>
        <taxon>Aurantiacibacter</taxon>
    </lineage>
</organism>
<dbReference type="SUPFAM" id="SSF53850">
    <property type="entry name" value="Periplasmic binding protein-like II"/>
    <property type="match status" value="1"/>
</dbReference>
<reference evidence="6 7" key="1">
    <citation type="submission" date="2024-05" db="EMBL/GenBank/DDBJ databases">
        <authorList>
            <person name="Park S."/>
        </authorList>
    </citation>
    <scope>NUCLEOTIDE SEQUENCE [LARGE SCALE GENOMIC DNA]</scope>
    <source>
        <strain evidence="6 7">DGU5</strain>
    </source>
</reference>
<evidence type="ECO:0000256" key="2">
    <source>
        <dbReference type="ARBA" id="ARBA00023015"/>
    </source>
</evidence>
<name>A0ABV0D034_9SPHN</name>
<dbReference type="InterPro" id="IPR036388">
    <property type="entry name" value="WH-like_DNA-bd_sf"/>
</dbReference>
<dbReference type="Pfam" id="PF03466">
    <property type="entry name" value="LysR_substrate"/>
    <property type="match status" value="1"/>
</dbReference>